<feature type="domain" description="SUF system FeS cluster assembly SufBD N-terminal" evidence="3">
    <location>
        <begin position="46"/>
        <end position="202"/>
    </location>
</feature>
<organism evidence="4 5">
    <name type="scientific">Gemella haemolysans</name>
    <dbReference type="NCBI Taxonomy" id="1379"/>
    <lineage>
        <taxon>Bacteria</taxon>
        <taxon>Bacillati</taxon>
        <taxon>Bacillota</taxon>
        <taxon>Bacilli</taxon>
        <taxon>Bacillales</taxon>
        <taxon>Gemellaceae</taxon>
        <taxon>Gemella</taxon>
    </lineage>
</organism>
<feature type="domain" description="SUF system FeS cluster assembly SufBD core" evidence="2">
    <location>
        <begin position="205"/>
        <end position="439"/>
    </location>
</feature>
<accession>A0A133ZVA7</accession>
<gene>
    <name evidence="4" type="ORF">HMPREF3186_01184</name>
</gene>
<evidence type="ECO:0000259" key="3">
    <source>
        <dbReference type="Pfam" id="PF19295"/>
    </source>
</evidence>
<dbReference type="NCBIfam" id="TIGR01980">
    <property type="entry name" value="sufB"/>
    <property type="match status" value="1"/>
</dbReference>
<dbReference type="EMBL" id="LSDC01000076">
    <property type="protein sequence ID" value="KXB59366.1"/>
    <property type="molecule type" value="Genomic_DNA"/>
</dbReference>
<reference evidence="5" key="1">
    <citation type="submission" date="2016-01" db="EMBL/GenBank/DDBJ databases">
        <authorList>
            <person name="Mitreva M."/>
            <person name="Pepin K.H."/>
            <person name="Mihindukulasuriya K.A."/>
            <person name="Fulton R."/>
            <person name="Fronick C."/>
            <person name="O'Laughlin M."/>
            <person name="Miner T."/>
            <person name="Herter B."/>
            <person name="Rosa B.A."/>
            <person name="Cordes M."/>
            <person name="Tomlinson C."/>
            <person name="Wollam A."/>
            <person name="Palsikar V.B."/>
            <person name="Mardis E.R."/>
            <person name="Wilson R.K."/>
        </authorList>
    </citation>
    <scope>NUCLEOTIDE SEQUENCE [LARGE SCALE GENOMIC DNA]</scope>
    <source>
        <strain evidence="5">DNF01167</strain>
    </source>
</reference>
<comment type="similarity">
    <text evidence="1">Belongs to the iron-sulfur cluster assembly SufBD family.</text>
</comment>
<sequence>MIALNKNEEMFTDYQYGFSDKDVSIFKTDKGLTKEIVKTISERKEEPKWMLEYRLNALKEFYRMPMPTWGGDLSEIDFEDLTYYVKPSEKTERSWDEVPQEIKNTFEKLGIPEAEQKYLAGVSAQYESEVVYHNMHKQFEEKGIIFEDTDTALKNHEEIFKEYFSKAVDFNDNKFAALNSAVWSGGSFIYCPENVSVEAPLQAYFRINSEKMGQFERTLIIIEKNSSLHYVEGCTAPTYSASSLHAAVVEIFIKENARFRYTTIQNWSTNVYNLVTKRAIVEKNGTMEWVDGNLGSKLTMKYPACILVGEGASGSTLSIAMASEGQVLDAGSKMIHLAPRTSSTVVSKSMSRRGGKVNYRGWIHFGKNSEGSRSNIECDTLILDEYSTSDTIPYNIVKNSNVSLEHEAKVSKVSEEQLFYLMSRGLDEGQATEMIVMGFIEPFTKELPMEYAVELNRLISFEMEGSIG</sequence>
<dbReference type="Pfam" id="PF19295">
    <property type="entry name" value="SufBD_N"/>
    <property type="match status" value="1"/>
</dbReference>
<evidence type="ECO:0000313" key="4">
    <source>
        <dbReference type="EMBL" id="KXB59366.1"/>
    </source>
</evidence>
<dbReference type="InterPro" id="IPR037284">
    <property type="entry name" value="SUF_FeS_clus_asmbl_SufBD_sf"/>
</dbReference>
<dbReference type="PANTHER" id="PTHR30508">
    <property type="entry name" value="FES CLUSTER ASSEMBLY PROTEIN SUF"/>
    <property type="match status" value="1"/>
</dbReference>
<proteinExistence type="inferred from homology"/>
<dbReference type="Pfam" id="PF01458">
    <property type="entry name" value="SUFBD_core"/>
    <property type="match status" value="1"/>
</dbReference>
<dbReference type="SUPFAM" id="SSF101960">
    <property type="entry name" value="Stabilizer of iron transporter SufD"/>
    <property type="match status" value="1"/>
</dbReference>
<dbReference type="InterPro" id="IPR045595">
    <property type="entry name" value="SufBD_N"/>
</dbReference>
<dbReference type="STRING" id="1379.HMPREF3186_01184"/>
<dbReference type="GO" id="GO:0016226">
    <property type="term" value="P:iron-sulfur cluster assembly"/>
    <property type="evidence" value="ECO:0007669"/>
    <property type="project" value="InterPro"/>
</dbReference>
<dbReference type="AlphaFoldDB" id="A0A133ZVA7"/>
<comment type="caution">
    <text evidence="4">The sequence shown here is derived from an EMBL/GenBank/DDBJ whole genome shotgun (WGS) entry which is preliminary data.</text>
</comment>
<dbReference type="PANTHER" id="PTHR30508:SF1">
    <property type="entry name" value="UPF0051 PROTEIN ABCI8, CHLOROPLASTIC-RELATED"/>
    <property type="match status" value="1"/>
</dbReference>
<protein>
    <submittedName>
        <fullName evidence="4">FeS assembly protein SufB</fullName>
    </submittedName>
</protein>
<evidence type="ECO:0000313" key="5">
    <source>
        <dbReference type="Proteomes" id="UP000070355"/>
    </source>
</evidence>
<dbReference type="Proteomes" id="UP000070355">
    <property type="component" value="Unassembled WGS sequence"/>
</dbReference>
<dbReference type="PATRIC" id="fig|1379.3.peg.1164"/>
<evidence type="ECO:0000256" key="1">
    <source>
        <dbReference type="ARBA" id="ARBA00043967"/>
    </source>
</evidence>
<name>A0A133ZVA7_9BACL</name>
<evidence type="ECO:0000259" key="2">
    <source>
        <dbReference type="Pfam" id="PF01458"/>
    </source>
</evidence>
<dbReference type="InterPro" id="IPR055346">
    <property type="entry name" value="Fe-S_cluster_assembly_SufBD"/>
</dbReference>
<dbReference type="InterPro" id="IPR000825">
    <property type="entry name" value="SUF_FeS_clus_asmbl_SufBD_core"/>
</dbReference>
<dbReference type="InterPro" id="IPR010231">
    <property type="entry name" value="SUF_FeS_clus_asmbl_SufB"/>
</dbReference>